<reference evidence="2 3" key="1">
    <citation type="submission" date="2019-03" db="EMBL/GenBank/DDBJ databases">
        <title>First draft genome of Liparis tanakae, snailfish: a comprehensive survey of snailfish specific genes.</title>
        <authorList>
            <person name="Kim W."/>
            <person name="Song I."/>
            <person name="Jeong J.-H."/>
            <person name="Kim D."/>
            <person name="Kim S."/>
            <person name="Ryu S."/>
            <person name="Song J.Y."/>
            <person name="Lee S.K."/>
        </authorList>
    </citation>
    <scope>NUCLEOTIDE SEQUENCE [LARGE SCALE GENOMIC DNA]</scope>
    <source>
        <tissue evidence="2">Muscle</tissue>
    </source>
</reference>
<dbReference type="AlphaFoldDB" id="A0A4Z2F2B8"/>
<accession>A0A4Z2F2B8</accession>
<keyword evidence="3" id="KW-1185">Reference proteome</keyword>
<feature type="region of interest" description="Disordered" evidence="1">
    <location>
        <begin position="1"/>
        <end position="32"/>
    </location>
</feature>
<gene>
    <name evidence="2" type="ORF">EYF80_055012</name>
</gene>
<evidence type="ECO:0000313" key="2">
    <source>
        <dbReference type="EMBL" id="TNN34824.1"/>
    </source>
</evidence>
<proteinExistence type="predicted"/>
<evidence type="ECO:0000313" key="3">
    <source>
        <dbReference type="Proteomes" id="UP000314294"/>
    </source>
</evidence>
<feature type="compositionally biased region" description="Basic and acidic residues" evidence="1">
    <location>
        <begin position="50"/>
        <end position="70"/>
    </location>
</feature>
<protein>
    <submittedName>
        <fullName evidence="2">Uncharacterized protein</fullName>
    </submittedName>
</protein>
<comment type="caution">
    <text evidence="2">The sequence shown here is derived from an EMBL/GenBank/DDBJ whole genome shotgun (WGS) entry which is preliminary data.</text>
</comment>
<feature type="region of interest" description="Disordered" evidence="1">
    <location>
        <begin position="49"/>
        <end position="92"/>
    </location>
</feature>
<name>A0A4Z2F2B8_9TELE</name>
<evidence type="ECO:0000256" key="1">
    <source>
        <dbReference type="SAM" id="MobiDB-lite"/>
    </source>
</evidence>
<organism evidence="2 3">
    <name type="scientific">Liparis tanakae</name>
    <name type="common">Tanaka's snailfish</name>
    <dbReference type="NCBI Taxonomy" id="230148"/>
    <lineage>
        <taxon>Eukaryota</taxon>
        <taxon>Metazoa</taxon>
        <taxon>Chordata</taxon>
        <taxon>Craniata</taxon>
        <taxon>Vertebrata</taxon>
        <taxon>Euteleostomi</taxon>
        <taxon>Actinopterygii</taxon>
        <taxon>Neopterygii</taxon>
        <taxon>Teleostei</taxon>
        <taxon>Neoteleostei</taxon>
        <taxon>Acanthomorphata</taxon>
        <taxon>Eupercaria</taxon>
        <taxon>Perciformes</taxon>
        <taxon>Cottioidei</taxon>
        <taxon>Cottales</taxon>
        <taxon>Liparidae</taxon>
        <taxon>Liparis</taxon>
    </lineage>
</organism>
<dbReference type="EMBL" id="SRLO01001883">
    <property type="protein sequence ID" value="TNN34824.1"/>
    <property type="molecule type" value="Genomic_DNA"/>
</dbReference>
<sequence length="92" mass="10089">MSMPELSDWPNILRSRPRVEPVGDGLSEPGGVGVAATQTKLRLQQLGLRRGHEATAAADKDLPGPEDESRPFSWYTDIPPLDVLNTRTEPVQ</sequence>
<dbReference type="Proteomes" id="UP000314294">
    <property type="component" value="Unassembled WGS sequence"/>
</dbReference>